<reference evidence="1" key="1">
    <citation type="submission" date="2019-10" db="EMBL/GenBank/DDBJ databases">
        <title>Conservation and host-specific expression of non-tandemly repeated heterogenous ribosome RNA gene in arbuscular mycorrhizal fungi.</title>
        <authorList>
            <person name="Maeda T."/>
            <person name="Kobayashi Y."/>
            <person name="Nakagawa T."/>
            <person name="Ezawa T."/>
            <person name="Yamaguchi K."/>
            <person name="Bino T."/>
            <person name="Nishimoto Y."/>
            <person name="Shigenobu S."/>
            <person name="Kawaguchi M."/>
        </authorList>
    </citation>
    <scope>NUCLEOTIDE SEQUENCE</scope>
    <source>
        <strain evidence="1">HR1</strain>
    </source>
</reference>
<dbReference type="AlphaFoldDB" id="A0A8H3QHK5"/>
<sequence length="300" mass="34946">MSRVHRNWTTSEIVNVLKFFNDDDKIDRWCRNRSEVCREAVIATNINRSGNSVSDKVKKLIEAARVYRKQRFIISSCKDIEDKNVYELAKGIYLKIKEKKKKTKEFHRKDKEGNKKDKQKMVVDYNNDYYTKKTLNTDQVTTEASTSQGIEFFSIEAINKICDAKILSVNFDAERSKESVEIEYETKIVKISQLRSEAKKTFEDRDNMIYRAYKKLKGIEMSIMIIRPGGQFSVLFRDGLLTVPDIARRKGFFIGKGVSKQLVNYIIKCAKKDFVLVAVKSSSILSDILTKFFDERNFKQ</sequence>
<dbReference type="EMBL" id="BLAL01000047">
    <property type="protein sequence ID" value="GES79983.1"/>
    <property type="molecule type" value="Genomic_DNA"/>
</dbReference>
<comment type="caution">
    <text evidence="1">The sequence shown here is derived from an EMBL/GenBank/DDBJ whole genome shotgun (WGS) entry which is preliminary data.</text>
</comment>
<accession>A0A8H3QHK5</accession>
<evidence type="ECO:0000313" key="2">
    <source>
        <dbReference type="Proteomes" id="UP000615446"/>
    </source>
</evidence>
<gene>
    <name evidence="1" type="ORF">RCL2_000728400</name>
</gene>
<organism evidence="1 2">
    <name type="scientific">Rhizophagus clarus</name>
    <dbReference type="NCBI Taxonomy" id="94130"/>
    <lineage>
        <taxon>Eukaryota</taxon>
        <taxon>Fungi</taxon>
        <taxon>Fungi incertae sedis</taxon>
        <taxon>Mucoromycota</taxon>
        <taxon>Glomeromycotina</taxon>
        <taxon>Glomeromycetes</taxon>
        <taxon>Glomerales</taxon>
        <taxon>Glomeraceae</taxon>
        <taxon>Rhizophagus</taxon>
    </lineage>
</organism>
<dbReference type="Proteomes" id="UP000615446">
    <property type="component" value="Unassembled WGS sequence"/>
</dbReference>
<name>A0A8H3QHK5_9GLOM</name>
<protein>
    <submittedName>
        <fullName evidence="1">Uncharacterized protein</fullName>
    </submittedName>
</protein>
<proteinExistence type="predicted"/>
<evidence type="ECO:0000313" key="1">
    <source>
        <dbReference type="EMBL" id="GES79983.1"/>
    </source>
</evidence>